<dbReference type="EMBL" id="WKJM01000015">
    <property type="protein sequence ID" value="MRX09771.1"/>
    <property type="molecule type" value="Genomic_DNA"/>
</dbReference>
<dbReference type="InterPro" id="IPR035093">
    <property type="entry name" value="RelE/ParE_toxin_dom_sf"/>
</dbReference>
<dbReference type="RefSeq" id="WP_154365790.1">
    <property type="nucleotide sequence ID" value="NZ_WKJM01000015.1"/>
</dbReference>
<keyword evidence="1" id="KW-1277">Toxin-antitoxin system</keyword>
<reference evidence="2 3" key="1">
    <citation type="submission" date="2019-11" db="EMBL/GenBank/DDBJ databases">
        <title>Novel species isolated from a subtropical stream in China.</title>
        <authorList>
            <person name="Lu H."/>
        </authorList>
    </citation>
    <scope>NUCLEOTIDE SEQUENCE [LARGE SCALE GENOMIC DNA]</scope>
    <source>
        <strain evidence="2 3">FT25W</strain>
    </source>
</reference>
<evidence type="ECO:0000256" key="1">
    <source>
        <dbReference type="ARBA" id="ARBA00022649"/>
    </source>
</evidence>
<evidence type="ECO:0000313" key="2">
    <source>
        <dbReference type="EMBL" id="MRX09771.1"/>
    </source>
</evidence>
<protein>
    <recommendedName>
        <fullName evidence="4">Type II toxin-antitoxin system RelE/ParE family toxin</fullName>
    </recommendedName>
</protein>
<name>A0A6L5QLG1_9BURK</name>
<dbReference type="Gene3D" id="3.30.2310.20">
    <property type="entry name" value="RelE-like"/>
    <property type="match status" value="1"/>
</dbReference>
<evidence type="ECO:0008006" key="4">
    <source>
        <dbReference type="Google" id="ProtNLM"/>
    </source>
</evidence>
<gene>
    <name evidence="2" type="ORF">GJ697_18195</name>
</gene>
<sequence>MRGANAKPARLVISWSARAQKSLDQTIGHVYAQDTNTARLIIQRLQKALDLIATQPAIGTPTKIAGLYRFPIPKTGHTIEYRIHQTSITIMRWARHTRKS</sequence>
<organism evidence="2 3">
    <name type="scientific">Duganella alba</name>
    <dbReference type="NCBI Taxonomy" id="2666081"/>
    <lineage>
        <taxon>Bacteria</taxon>
        <taxon>Pseudomonadati</taxon>
        <taxon>Pseudomonadota</taxon>
        <taxon>Betaproteobacteria</taxon>
        <taxon>Burkholderiales</taxon>
        <taxon>Oxalobacteraceae</taxon>
        <taxon>Telluria group</taxon>
        <taxon>Duganella</taxon>
    </lineage>
</organism>
<keyword evidence="3" id="KW-1185">Reference proteome</keyword>
<dbReference type="Pfam" id="PF05016">
    <property type="entry name" value="ParE_toxin"/>
    <property type="match status" value="1"/>
</dbReference>
<accession>A0A6L5QLG1</accession>
<proteinExistence type="predicted"/>
<comment type="caution">
    <text evidence="2">The sequence shown here is derived from an EMBL/GenBank/DDBJ whole genome shotgun (WGS) entry which is preliminary data.</text>
</comment>
<dbReference type="Proteomes" id="UP000481037">
    <property type="component" value="Unassembled WGS sequence"/>
</dbReference>
<dbReference type="InterPro" id="IPR007712">
    <property type="entry name" value="RelE/ParE_toxin"/>
</dbReference>
<evidence type="ECO:0000313" key="3">
    <source>
        <dbReference type="Proteomes" id="UP000481037"/>
    </source>
</evidence>
<dbReference type="AlphaFoldDB" id="A0A6L5QLG1"/>